<sequence length="124" mass="14163">MAAQMGFISCGVILTLTVLTVLLPVLTTGNVIDQRVLQRELGENSPEIMSMSDKDDFREIEEPVVDDYTIKTKNDDQNLEIALIDYLFAKQMMNKIRARTDSYRAQKKRSYWKQCAFNAVSCFG</sequence>
<reference evidence="1" key="1">
    <citation type="submission" date="2017-10" db="EMBL/GenBank/DDBJ databases">
        <title>Transcriptome Assembly of Sugarcane Aphid Adults.</title>
        <authorList>
            <person name="Scully E.D."/>
            <person name="Palmer N.A."/>
            <person name="Geib S.M."/>
            <person name="Sarath G."/>
            <person name="Sattler S.E."/>
        </authorList>
    </citation>
    <scope>NUCLEOTIDE SEQUENCE</scope>
    <source>
        <tissue evidence="1">Whole body</tissue>
    </source>
</reference>
<name>A0A2H8TW23_9HEMI</name>
<protein>
    <submittedName>
        <fullName evidence="1">Prohormone-1</fullName>
    </submittedName>
</protein>
<gene>
    <name evidence="1" type="primary">PROH1</name>
</gene>
<dbReference type="AlphaFoldDB" id="A0A2H8TW23"/>
<dbReference type="OrthoDB" id="6410451at2759"/>
<proteinExistence type="predicted"/>
<dbReference type="EMBL" id="GFXV01006304">
    <property type="protein sequence ID" value="MBW18109.1"/>
    <property type="molecule type" value="Transcribed_RNA"/>
</dbReference>
<accession>A0A2H8TW23</accession>
<evidence type="ECO:0000313" key="1">
    <source>
        <dbReference type="EMBL" id="MBW18109.1"/>
    </source>
</evidence>
<organism evidence="1">
    <name type="scientific">Melanaphis sacchari</name>
    <dbReference type="NCBI Taxonomy" id="742174"/>
    <lineage>
        <taxon>Eukaryota</taxon>
        <taxon>Metazoa</taxon>
        <taxon>Ecdysozoa</taxon>
        <taxon>Arthropoda</taxon>
        <taxon>Hexapoda</taxon>
        <taxon>Insecta</taxon>
        <taxon>Pterygota</taxon>
        <taxon>Neoptera</taxon>
        <taxon>Paraneoptera</taxon>
        <taxon>Hemiptera</taxon>
        <taxon>Sternorrhyncha</taxon>
        <taxon>Aphidomorpha</taxon>
        <taxon>Aphidoidea</taxon>
        <taxon>Aphididae</taxon>
        <taxon>Aphidini</taxon>
        <taxon>Melanaphis</taxon>
    </lineage>
</organism>